<dbReference type="Pfam" id="PF07584">
    <property type="entry name" value="BatA"/>
    <property type="match status" value="1"/>
</dbReference>
<reference evidence="4" key="1">
    <citation type="submission" date="2010-11" db="EMBL/GenBank/DDBJ databases">
        <title>The complete genome of Mahella australiensis DSM 15567.</title>
        <authorList>
            <consortium name="US DOE Joint Genome Institute (JGI-PGF)"/>
            <person name="Lucas S."/>
            <person name="Copeland A."/>
            <person name="Lapidus A."/>
            <person name="Bruce D."/>
            <person name="Goodwin L."/>
            <person name="Pitluck S."/>
            <person name="Kyrpides N."/>
            <person name="Mavromatis K."/>
            <person name="Pagani I."/>
            <person name="Ivanova N."/>
            <person name="Teshima H."/>
            <person name="Brettin T."/>
            <person name="Detter J.C."/>
            <person name="Han C."/>
            <person name="Tapia R."/>
            <person name="Land M."/>
            <person name="Hauser L."/>
            <person name="Markowitz V."/>
            <person name="Cheng J.-F."/>
            <person name="Hugenholtz P."/>
            <person name="Woyke T."/>
            <person name="Wu D."/>
            <person name="Spring S."/>
            <person name="Pukall R."/>
            <person name="Steenblock K."/>
            <person name="Schneider S."/>
            <person name="Klenk H.-P."/>
            <person name="Eisen J.A."/>
        </authorList>
    </citation>
    <scope>NUCLEOTIDE SEQUENCE [LARGE SCALE GENOMIC DNA]</scope>
    <source>
        <strain evidence="4">DSM 15567 / CIP 107919 / 50-1 BON</strain>
    </source>
</reference>
<keyword evidence="1" id="KW-0812">Transmembrane</keyword>
<dbReference type="RefSeq" id="WP_013781158.1">
    <property type="nucleotide sequence ID" value="NC_015520.1"/>
</dbReference>
<dbReference type="EMBL" id="CP002360">
    <property type="protein sequence ID" value="AEE96729.1"/>
    <property type="molecule type" value="Genomic_DNA"/>
</dbReference>
<dbReference type="PANTHER" id="PTHR37464:SF1">
    <property type="entry name" value="BLL2463 PROTEIN"/>
    <property type="match status" value="1"/>
</dbReference>
<sequence>MNFINPWGLLFGLSIPAIILLYLLKQQHEDVEVSSTFLWRMALKDVQASQPWQRFKRNLLLLLQLLAAAVMTLMIARPYLASQAQGYDYVVILDASASMRAVDVKPSRFDKAKGEIDKLIDGLLPKEHMSIITVDGKARIAANWSSDRAVLKDALNGLKPGNAADNMDDAVYLAQAMLKERKDARVYIYSDKPYGFDDKAYQSVVIRGDPINRAVAGVSYTAADDGIAVLSKVANFGGDATLSVECLADGKTIDVKEVNIPAGEAADVYWNDIPDNAGIIEIRILNEDDLMADNAGWAAIRAADKAKVLLITQRNAFLEKALSLRNDIEVFKTTYDQAGDMSGYRLYIFDGYMPAETPKDGNIIVFNPKGENDMLKVGASYEPSGVKARDLSTYADLMKYVRPEEFHIAKAVDIEVPTWADVLFGDETHPLMLAGEQDSRRIAAFAFDLHDSDMPLKMDFPILMQNVLAWMLPPVVDNDVQIYAGSDVDINPLPQAENVNVITPSGKTVAVAPPFPPAPFAYADEVGVYTVEQRWNGGSAKGYFTVTIPTEQESDLAADGKSYAQAPSQQTGANPVSRTELKPYLAWLALLLVLIEWQVYQRGY</sequence>
<dbReference type="InterPro" id="IPR024163">
    <property type="entry name" value="Aerotolerance_reg_N"/>
</dbReference>
<dbReference type="AlphaFoldDB" id="F3ZYI7"/>
<keyword evidence="1" id="KW-0472">Membrane</keyword>
<evidence type="ECO:0000313" key="3">
    <source>
        <dbReference type="EMBL" id="AEE96729.1"/>
    </source>
</evidence>
<dbReference type="InterPro" id="IPR036465">
    <property type="entry name" value="vWFA_dom_sf"/>
</dbReference>
<protein>
    <submittedName>
        <fullName evidence="3">von Willebrand factor type A</fullName>
    </submittedName>
</protein>
<dbReference type="SUPFAM" id="SSF53300">
    <property type="entry name" value="vWA-like"/>
    <property type="match status" value="1"/>
</dbReference>
<dbReference type="SMART" id="SM00327">
    <property type="entry name" value="VWA"/>
    <property type="match status" value="1"/>
</dbReference>
<feature type="domain" description="VWFA" evidence="2">
    <location>
        <begin position="86"/>
        <end position="256"/>
    </location>
</feature>
<keyword evidence="1" id="KW-1133">Transmembrane helix</keyword>
<feature type="transmembrane region" description="Helical" evidence="1">
    <location>
        <begin position="59"/>
        <end position="80"/>
    </location>
</feature>
<keyword evidence="4" id="KW-1185">Reference proteome</keyword>
<accession>F3ZYI7</accession>
<dbReference type="InterPro" id="IPR002035">
    <property type="entry name" value="VWF_A"/>
</dbReference>
<dbReference type="Proteomes" id="UP000008457">
    <property type="component" value="Chromosome"/>
</dbReference>
<dbReference type="KEGG" id="mas:Mahau_1540"/>
<reference evidence="3 4" key="2">
    <citation type="journal article" date="2011" name="Stand. Genomic Sci.">
        <title>Complete genome sequence of Mahella australiensis type strain (50-1 BON).</title>
        <authorList>
            <person name="Sikorski J."/>
            <person name="Teshima H."/>
            <person name="Nolan M."/>
            <person name="Lucas S."/>
            <person name="Hammon N."/>
            <person name="Deshpande S."/>
            <person name="Cheng J.F."/>
            <person name="Pitluck S."/>
            <person name="Liolios K."/>
            <person name="Pagani I."/>
            <person name="Ivanova N."/>
            <person name="Huntemann M."/>
            <person name="Mavromatis K."/>
            <person name="Ovchinikova G."/>
            <person name="Pati A."/>
            <person name="Tapia R."/>
            <person name="Han C."/>
            <person name="Goodwin L."/>
            <person name="Chen A."/>
            <person name="Palaniappan K."/>
            <person name="Land M."/>
            <person name="Hauser L."/>
            <person name="Ngatchou-Djao O.D."/>
            <person name="Rohde M."/>
            <person name="Pukall R."/>
            <person name="Spring S."/>
            <person name="Abt B."/>
            <person name="Goker M."/>
            <person name="Detter J.C."/>
            <person name="Woyke T."/>
            <person name="Bristow J."/>
            <person name="Markowitz V."/>
            <person name="Hugenholtz P."/>
            <person name="Eisen J.A."/>
            <person name="Kyrpides N.C."/>
            <person name="Klenk H.P."/>
            <person name="Lapidus A."/>
        </authorList>
    </citation>
    <scope>NUCLEOTIDE SEQUENCE [LARGE SCALE GENOMIC DNA]</scope>
    <source>
        <strain evidence="4">DSM 15567 / CIP 107919 / 50-1 BON</strain>
    </source>
</reference>
<dbReference type="HOGENOM" id="CLU_026368_1_0_9"/>
<gene>
    <name evidence="3" type="ordered locus">Mahau_1540</name>
</gene>
<organism evidence="3 4">
    <name type="scientific">Mahella australiensis (strain DSM 15567 / CIP 107919 / 50-1 BON)</name>
    <dbReference type="NCBI Taxonomy" id="697281"/>
    <lineage>
        <taxon>Bacteria</taxon>
        <taxon>Bacillati</taxon>
        <taxon>Bacillota</taxon>
        <taxon>Clostridia</taxon>
        <taxon>Thermoanaerobacterales</taxon>
        <taxon>Thermoanaerobacterales Family IV. Incertae Sedis</taxon>
        <taxon>Mahella</taxon>
    </lineage>
</organism>
<dbReference type="OrthoDB" id="9780136at2"/>
<evidence type="ECO:0000313" key="4">
    <source>
        <dbReference type="Proteomes" id="UP000008457"/>
    </source>
</evidence>
<evidence type="ECO:0000259" key="2">
    <source>
        <dbReference type="SMART" id="SM00327"/>
    </source>
</evidence>
<dbReference type="Gene3D" id="3.40.50.410">
    <property type="entry name" value="von Willebrand factor, type A domain"/>
    <property type="match status" value="1"/>
</dbReference>
<feature type="transmembrane region" description="Helical" evidence="1">
    <location>
        <begin position="6"/>
        <end position="24"/>
    </location>
</feature>
<name>F3ZYI7_MAHA5</name>
<dbReference type="STRING" id="697281.Mahau_1540"/>
<evidence type="ECO:0000256" key="1">
    <source>
        <dbReference type="SAM" id="Phobius"/>
    </source>
</evidence>
<dbReference type="Pfam" id="PF13519">
    <property type="entry name" value="VWA_2"/>
    <property type="match status" value="1"/>
</dbReference>
<dbReference type="PANTHER" id="PTHR37464">
    <property type="entry name" value="BLL2463 PROTEIN"/>
    <property type="match status" value="1"/>
</dbReference>
<proteinExistence type="predicted"/>
<dbReference type="eggNOG" id="COG2304">
    <property type="taxonomic scope" value="Bacteria"/>
</dbReference>